<feature type="compositionally biased region" description="Low complexity" evidence="1">
    <location>
        <begin position="105"/>
        <end position="114"/>
    </location>
</feature>
<feature type="compositionally biased region" description="Basic and acidic residues" evidence="1">
    <location>
        <begin position="625"/>
        <end position="726"/>
    </location>
</feature>
<evidence type="ECO:0008006" key="4">
    <source>
        <dbReference type="Google" id="ProtNLM"/>
    </source>
</evidence>
<feature type="region of interest" description="Disordered" evidence="1">
    <location>
        <begin position="1"/>
        <end position="378"/>
    </location>
</feature>
<feature type="compositionally biased region" description="Basic and acidic residues" evidence="1">
    <location>
        <begin position="513"/>
        <end position="526"/>
    </location>
</feature>
<feature type="compositionally biased region" description="Polar residues" evidence="1">
    <location>
        <begin position="217"/>
        <end position="229"/>
    </location>
</feature>
<proteinExistence type="predicted"/>
<feature type="compositionally biased region" description="Low complexity" evidence="1">
    <location>
        <begin position="791"/>
        <end position="804"/>
    </location>
</feature>
<feature type="compositionally biased region" description="Basic and acidic residues" evidence="1">
    <location>
        <begin position="358"/>
        <end position="377"/>
    </location>
</feature>
<reference evidence="2 3" key="1">
    <citation type="submission" date="2024-07" db="EMBL/GenBank/DDBJ databases">
        <title>Draft sequence of the Neodothiora populina.</title>
        <authorList>
            <person name="Drown D.D."/>
            <person name="Schuette U.S."/>
            <person name="Buechlein A.B."/>
            <person name="Rusch D.R."/>
            <person name="Winton L.W."/>
            <person name="Adams G.A."/>
        </authorList>
    </citation>
    <scope>NUCLEOTIDE SEQUENCE [LARGE SCALE GENOMIC DNA]</scope>
    <source>
        <strain evidence="2 3">CPC 39397</strain>
    </source>
</reference>
<dbReference type="EMBL" id="JBFMKM010000018">
    <property type="protein sequence ID" value="KAL1296638.1"/>
    <property type="molecule type" value="Genomic_DNA"/>
</dbReference>
<comment type="caution">
    <text evidence="2">The sequence shown here is derived from an EMBL/GenBank/DDBJ whole genome shotgun (WGS) entry which is preliminary data.</text>
</comment>
<organism evidence="2 3">
    <name type="scientific">Neodothiora populina</name>
    <dbReference type="NCBI Taxonomy" id="2781224"/>
    <lineage>
        <taxon>Eukaryota</taxon>
        <taxon>Fungi</taxon>
        <taxon>Dikarya</taxon>
        <taxon>Ascomycota</taxon>
        <taxon>Pezizomycotina</taxon>
        <taxon>Dothideomycetes</taxon>
        <taxon>Dothideomycetidae</taxon>
        <taxon>Dothideales</taxon>
        <taxon>Dothioraceae</taxon>
        <taxon>Neodothiora</taxon>
    </lineage>
</organism>
<dbReference type="Proteomes" id="UP001562354">
    <property type="component" value="Unassembled WGS sequence"/>
</dbReference>
<evidence type="ECO:0000313" key="3">
    <source>
        <dbReference type="Proteomes" id="UP001562354"/>
    </source>
</evidence>
<feature type="compositionally biased region" description="Polar residues" evidence="1">
    <location>
        <begin position="302"/>
        <end position="317"/>
    </location>
</feature>
<feature type="compositionally biased region" description="Polar residues" evidence="1">
    <location>
        <begin position="248"/>
        <end position="285"/>
    </location>
</feature>
<dbReference type="GeneID" id="95973826"/>
<feature type="compositionally biased region" description="Low complexity" evidence="1">
    <location>
        <begin position="27"/>
        <end position="38"/>
    </location>
</feature>
<dbReference type="PANTHER" id="PTHR39606">
    <property type="entry name" value="SURFACE PROTEIN, PUTATIVE-RELATED"/>
    <property type="match status" value="1"/>
</dbReference>
<dbReference type="PANTHER" id="PTHR39606:SF1">
    <property type="entry name" value="CELL SURFACE PROTEIN"/>
    <property type="match status" value="1"/>
</dbReference>
<feature type="compositionally biased region" description="Polar residues" evidence="1">
    <location>
        <begin position="497"/>
        <end position="508"/>
    </location>
</feature>
<feature type="compositionally biased region" description="Basic and acidic residues" evidence="1">
    <location>
        <begin position="772"/>
        <end position="790"/>
    </location>
</feature>
<evidence type="ECO:0000256" key="1">
    <source>
        <dbReference type="SAM" id="MobiDB-lite"/>
    </source>
</evidence>
<gene>
    <name evidence="2" type="ORF">AAFC00_000123</name>
</gene>
<accession>A0ABR3P1G4</accession>
<feature type="compositionally biased region" description="Low complexity" evidence="1">
    <location>
        <begin position="286"/>
        <end position="300"/>
    </location>
</feature>
<dbReference type="RefSeq" id="XP_069196320.1">
    <property type="nucleotide sequence ID" value="XM_069340419.1"/>
</dbReference>
<feature type="compositionally biased region" description="Polar residues" evidence="1">
    <location>
        <begin position="527"/>
        <end position="536"/>
    </location>
</feature>
<evidence type="ECO:0000313" key="2">
    <source>
        <dbReference type="EMBL" id="KAL1296638.1"/>
    </source>
</evidence>
<feature type="compositionally biased region" description="Polar residues" evidence="1">
    <location>
        <begin position="346"/>
        <end position="357"/>
    </location>
</feature>
<feature type="compositionally biased region" description="Gly residues" evidence="1">
    <location>
        <begin position="470"/>
        <end position="481"/>
    </location>
</feature>
<name>A0ABR3P1G4_9PEZI</name>
<feature type="compositionally biased region" description="Polar residues" evidence="1">
    <location>
        <begin position="435"/>
        <end position="459"/>
    </location>
</feature>
<protein>
    <recommendedName>
        <fullName evidence="4">Dehydrin</fullName>
    </recommendedName>
</protein>
<feature type="region of interest" description="Disordered" evidence="1">
    <location>
        <begin position="397"/>
        <end position="560"/>
    </location>
</feature>
<keyword evidence="3" id="KW-1185">Reference proteome</keyword>
<feature type="compositionally biased region" description="Basic and acidic residues" evidence="1">
    <location>
        <begin position="334"/>
        <end position="344"/>
    </location>
</feature>
<feature type="compositionally biased region" description="Basic and acidic residues" evidence="1">
    <location>
        <begin position="424"/>
        <end position="434"/>
    </location>
</feature>
<feature type="region of interest" description="Disordered" evidence="1">
    <location>
        <begin position="577"/>
        <end position="812"/>
    </location>
</feature>
<sequence>MDKIKKILSHGSGEEEQATRSAASDNRPLTGTSTTGDTSRTDPVQHEKGFTHNPVSTSRPTASAIPSHLSFGADDNASVVGIRSGVVGGDPAGPSNIGLGHSGNTTQSTSQSTSDMDPLSVHQHKGQGHNFDGDPCPPGDEPQVKGYPHHFSGPHSTDTANRLDPHVPGEFPSESGYDVHDTSANHASSMNRGFNDATGPNAGSALNPGIGSADLPGTSSADVQHQSSIRDGPLAGTAGFEEQRFDPTATSSHKPLSEANTHFPSLSSHPPGTAITTDQPHNSHSAALGTAAAGAAGIGAYETSSGHRSGPTETDPATKTAGPHKSNIANIVDPRVKPEPEKMKSHSTSVPYQSDTLNRAEPREDAEADKSTHHYGRDAAVAGGVGAAGVGAYEAGQPIASRQEDPASFTVGPHTSNVANILDPRVKPQPEKMKGSSTAGTYQSSTPYDQTTLPEQSTGHHYGRDAAIAGGVGAAGAGAGAYGATHQAGSREEDPASFTTGPHQSNIANIVDPRVKPQPEKMKEHSTPGTHQSDTLNRADPRTGVQSEQTKDHHYGRDAAVAGGAGAAGLAGYEATKQNHLAAPQSGQQPLATPTGAPEESRIFDQTQKVPEKHQVGGGWAADQKAQEKLEKERAKEAEKAHDKAIKEDKRHPKEAEKAHDKAHEKAAKEERRNSKSADKDEKKHGLLGFLHRDKKDTPEEKAMKEQGNLREADQAAHLRHQRELEEAANAGTIDKAGASFEPTLGEQQVHPDPSSPQRVSVDGKGHHKLHKEPPAKVQRELDERAREESGLSAASTNAATTSTGGNGQSTF</sequence>
<feature type="compositionally biased region" description="Basic and acidic residues" evidence="1">
    <location>
        <begin position="39"/>
        <end position="50"/>
    </location>
</feature>